<name>A9KGK5_COXBN</name>
<feature type="domain" description="Histidine kinase" evidence="14">
    <location>
        <begin position="34"/>
        <end position="252"/>
    </location>
</feature>
<dbReference type="Pfam" id="PF02518">
    <property type="entry name" value="HATPase_c"/>
    <property type="match status" value="1"/>
</dbReference>
<keyword evidence="5" id="KW-0597">Phosphoprotein</keyword>
<dbReference type="InterPro" id="IPR005467">
    <property type="entry name" value="His_kinase_dom"/>
</dbReference>
<keyword evidence="8" id="KW-0547">Nucleotide-binding</keyword>
<keyword evidence="13" id="KW-0472">Membrane</keyword>
<dbReference type="InterPro" id="IPR004358">
    <property type="entry name" value="Sig_transdc_His_kin-like_C"/>
</dbReference>
<protein>
    <recommendedName>
        <fullName evidence="3">histidine kinase</fullName>
        <ecNumber evidence="3">2.7.13.3</ecNumber>
    </recommendedName>
</protein>
<dbReference type="InterPro" id="IPR003594">
    <property type="entry name" value="HATPase_dom"/>
</dbReference>
<accession>A9KGK5</accession>
<evidence type="ECO:0000256" key="11">
    <source>
        <dbReference type="ARBA" id="ARBA00022989"/>
    </source>
</evidence>
<dbReference type="SUPFAM" id="SSF55874">
    <property type="entry name" value="ATPase domain of HSP90 chaperone/DNA topoisomerase II/histidine kinase"/>
    <property type="match status" value="1"/>
</dbReference>
<evidence type="ECO:0000256" key="13">
    <source>
        <dbReference type="ARBA" id="ARBA00023136"/>
    </source>
</evidence>
<sequence>MIQRTHKLNLKKLPKAVREHINQLERIRSDFVANVSHELRTPLTVIRGYLETLLKKEVRDSKSYQKIFQQMYQHSARMETIIDDLLLLSRLESDDHPTEEKMNVAVPEILKTLCADAERISGEKQHFIQLKAEPNLYISGSEEELKSLFSNIIINSVKYTPSKGRINVKWYRDDDHAVFSVVDTGIGIAKVHIPRITERFYRVDKARSRESGGTGLGLAIVKHVLMRHDGELHIESEPGKGSIFTCRFPLVS</sequence>
<dbReference type="InterPro" id="IPR036097">
    <property type="entry name" value="HisK_dim/P_sf"/>
</dbReference>
<evidence type="ECO:0000256" key="10">
    <source>
        <dbReference type="ARBA" id="ARBA00022840"/>
    </source>
</evidence>
<evidence type="ECO:0000256" key="3">
    <source>
        <dbReference type="ARBA" id="ARBA00012438"/>
    </source>
</evidence>
<dbReference type="RefSeq" id="WP_005769133.1">
    <property type="nucleotide sequence ID" value="NC_009727.1"/>
</dbReference>
<keyword evidence="9" id="KW-0418">Kinase</keyword>
<proteinExistence type="predicted"/>
<dbReference type="InterPro" id="IPR003661">
    <property type="entry name" value="HisK_dim/P_dom"/>
</dbReference>
<dbReference type="GO" id="GO:0005524">
    <property type="term" value="F:ATP binding"/>
    <property type="evidence" value="ECO:0007669"/>
    <property type="project" value="UniProtKB-KW"/>
</dbReference>
<evidence type="ECO:0000256" key="4">
    <source>
        <dbReference type="ARBA" id="ARBA00022475"/>
    </source>
</evidence>
<keyword evidence="6 15" id="KW-0808">Transferase</keyword>
<dbReference type="GO" id="GO:0000155">
    <property type="term" value="F:phosphorelay sensor kinase activity"/>
    <property type="evidence" value="ECO:0007669"/>
    <property type="project" value="InterPro"/>
</dbReference>
<dbReference type="FunFam" id="3.30.565.10:FF:000032">
    <property type="entry name" value="Phosphate regulon sensor histidine kinase PhoR"/>
    <property type="match status" value="1"/>
</dbReference>
<dbReference type="PROSITE" id="PS50109">
    <property type="entry name" value="HIS_KIN"/>
    <property type="match status" value="1"/>
</dbReference>
<dbReference type="InterPro" id="IPR036890">
    <property type="entry name" value="HATPase_C_sf"/>
</dbReference>
<dbReference type="GO" id="GO:0004721">
    <property type="term" value="F:phosphoprotein phosphatase activity"/>
    <property type="evidence" value="ECO:0007669"/>
    <property type="project" value="TreeGrafter"/>
</dbReference>
<dbReference type="EMBL" id="CP000733">
    <property type="protein sequence ID" value="ABS78085.1"/>
    <property type="molecule type" value="Genomic_DNA"/>
</dbReference>
<evidence type="ECO:0000256" key="6">
    <source>
        <dbReference type="ARBA" id="ARBA00022679"/>
    </source>
</evidence>
<dbReference type="PANTHER" id="PTHR45453">
    <property type="entry name" value="PHOSPHATE REGULON SENSOR PROTEIN PHOR"/>
    <property type="match status" value="1"/>
</dbReference>
<dbReference type="SUPFAM" id="SSF47384">
    <property type="entry name" value="Homodimeric domain of signal transducing histidine kinase"/>
    <property type="match status" value="1"/>
</dbReference>
<gene>
    <name evidence="15" type="primary">phoR</name>
    <name evidence="15" type="ordered locus">CBUD_1717</name>
</gene>
<keyword evidence="7" id="KW-0812">Transmembrane</keyword>
<evidence type="ECO:0000313" key="15">
    <source>
        <dbReference type="EMBL" id="ABS78085.1"/>
    </source>
</evidence>
<evidence type="ECO:0000256" key="2">
    <source>
        <dbReference type="ARBA" id="ARBA00004236"/>
    </source>
</evidence>
<dbReference type="EC" id="2.7.13.3" evidence="3"/>
<reference evidence="15 16" key="1">
    <citation type="journal article" date="2009" name="Infect. Immun.">
        <title>Comparative genomics reveal extensive transposon-mediated genomic plasticity and diversity among potential effector proteins within the genus Coxiella.</title>
        <authorList>
            <person name="Beare P.A."/>
            <person name="Unsworth N."/>
            <person name="Andoh M."/>
            <person name="Voth D.E."/>
            <person name="Omsland A."/>
            <person name="Gilk S.D."/>
            <person name="Williams K.P."/>
            <person name="Sobral B.W."/>
            <person name="Kupko J.J.III."/>
            <person name="Porcella S.F."/>
            <person name="Samuel J.E."/>
            <person name="Heinzen R.A."/>
        </authorList>
    </citation>
    <scope>NUCLEOTIDE SEQUENCE [LARGE SCALE GENOMIC DNA]</scope>
    <source>
        <strain evidence="15 16">Dugway 5J108-111</strain>
    </source>
</reference>
<dbReference type="GO" id="GO:0005886">
    <property type="term" value="C:plasma membrane"/>
    <property type="evidence" value="ECO:0007669"/>
    <property type="project" value="UniProtKB-SubCell"/>
</dbReference>
<evidence type="ECO:0000256" key="8">
    <source>
        <dbReference type="ARBA" id="ARBA00022741"/>
    </source>
</evidence>
<evidence type="ECO:0000259" key="14">
    <source>
        <dbReference type="PROSITE" id="PS50109"/>
    </source>
</evidence>
<evidence type="ECO:0000256" key="12">
    <source>
        <dbReference type="ARBA" id="ARBA00023012"/>
    </source>
</evidence>
<dbReference type="HOGENOM" id="CLU_000445_89_3_6"/>
<keyword evidence="12" id="KW-0902">Two-component regulatory system</keyword>
<dbReference type="Pfam" id="PF00512">
    <property type="entry name" value="HisKA"/>
    <property type="match status" value="1"/>
</dbReference>
<comment type="catalytic activity">
    <reaction evidence="1">
        <text>ATP + protein L-histidine = ADP + protein N-phospho-L-histidine.</text>
        <dbReference type="EC" id="2.7.13.3"/>
    </reaction>
</comment>
<evidence type="ECO:0000256" key="5">
    <source>
        <dbReference type="ARBA" id="ARBA00022553"/>
    </source>
</evidence>
<dbReference type="InterPro" id="IPR050351">
    <property type="entry name" value="BphY/WalK/GraS-like"/>
</dbReference>
<dbReference type="FunFam" id="1.10.287.130:FF:000008">
    <property type="entry name" value="Two-component sensor histidine kinase"/>
    <property type="match status" value="1"/>
</dbReference>
<dbReference type="PANTHER" id="PTHR45453:SF1">
    <property type="entry name" value="PHOSPHATE REGULON SENSOR PROTEIN PHOR"/>
    <property type="match status" value="1"/>
</dbReference>
<evidence type="ECO:0000256" key="1">
    <source>
        <dbReference type="ARBA" id="ARBA00000085"/>
    </source>
</evidence>
<dbReference type="Gene3D" id="3.30.565.10">
    <property type="entry name" value="Histidine kinase-like ATPase, C-terminal domain"/>
    <property type="match status" value="1"/>
</dbReference>
<evidence type="ECO:0000256" key="9">
    <source>
        <dbReference type="ARBA" id="ARBA00022777"/>
    </source>
</evidence>
<organism evidence="15 16">
    <name type="scientific">Coxiella burnetii (strain Dugway 5J108-111)</name>
    <dbReference type="NCBI Taxonomy" id="434922"/>
    <lineage>
        <taxon>Bacteria</taxon>
        <taxon>Pseudomonadati</taxon>
        <taxon>Pseudomonadota</taxon>
        <taxon>Gammaproteobacteria</taxon>
        <taxon>Legionellales</taxon>
        <taxon>Coxiellaceae</taxon>
        <taxon>Coxiella</taxon>
    </lineage>
</organism>
<keyword evidence="10" id="KW-0067">ATP-binding</keyword>
<dbReference type="KEGG" id="cbd:CBUD_1717"/>
<dbReference type="AlphaFoldDB" id="A9KGK5"/>
<dbReference type="Proteomes" id="UP000008555">
    <property type="component" value="Chromosome"/>
</dbReference>
<dbReference type="Gene3D" id="1.10.287.130">
    <property type="match status" value="1"/>
</dbReference>
<dbReference type="CDD" id="cd00082">
    <property type="entry name" value="HisKA"/>
    <property type="match status" value="1"/>
</dbReference>
<keyword evidence="4" id="KW-1003">Cell membrane</keyword>
<comment type="subcellular location">
    <subcellularLocation>
        <location evidence="2">Cell membrane</location>
    </subcellularLocation>
</comment>
<dbReference type="PRINTS" id="PR00344">
    <property type="entry name" value="BCTRLSENSOR"/>
</dbReference>
<evidence type="ECO:0000313" key="16">
    <source>
        <dbReference type="Proteomes" id="UP000008555"/>
    </source>
</evidence>
<dbReference type="SMART" id="SM00387">
    <property type="entry name" value="HATPase_c"/>
    <property type="match status" value="1"/>
</dbReference>
<dbReference type="GO" id="GO:0016036">
    <property type="term" value="P:cellular response to phosphate starvation"/>
    <property type="evidence" value="ECO:0007669"/>
    <property type="project" value="TreeGrafter"/>
</dbReference>
<dbReference type="SMART" id="SM00388">
    <property type="entry name" value="HisKA"/>
    <property type="match status" value="1"/>
</dbReference>
<keyword evidence="11" id="KW-1133">Transmembrane helix</keyword>
<evidence type="ECO:0000256" key="7">
    <source>
        <dbReference type="ARBA" id="ARBA00022692"/>
    </source>
</evidence>